<dbReference type="GO" id="GO:0000287">
    <property type="term" value="F:magnesium ion binding"/>
    <property type="evidence" value="ECO:0007669"/>
    <property type="project" value="InterPro"/>
</dbReference>
<gene>
    <name evidence="2" type="ORF">AKJ57_06640</name>
</gene>
<protein>
    <recommendedName>
        <fullName evidence="1">Ribulose bisphosphate carboxylase large subunit C-terminal domain-containing protein</fullName>
    </recommendedName>
</protein>
<dbReference type="EMBL" id="LHXJ01000142">
    <property type="protein sequence ID" value="KXA88601.1"/>
    <property type="molecule type" value="Genomic_DNA"/>
</dbReference>
<sequence>MLSIAKFARMVGVDNLHAGTVVGKMEGEKQEVVDIYEFLRSDFYGQKRTIPVASGGLHPGLVYDLMEIFGTDFVIQAGGGVHGHPDGTKSGAKAMRQAVEARMKEIELQDYAEGHSELARALNKWKN</sequence>
<evidence type="ECO:0000313" key="2">
    <source>
        <dbReference type="EMBL" id="KXA88601.1"/>
    </source>
</evidence>
<name>A0A133U343_9EURY</name>
<dbReference type="PANTHER" id="PTHR42704:SF17">
    <property type="entry name" value="RIBULOSE BISPHOSPHATE CARBOXYLASE LARGE CHAIN"/>
    <property type="match status" value="1"/>
</dbReference>
<organism evidence="2 3">
    <name type="scientific">candidate division MSBL1 archaeon SCGC-AAA259A05</name>
    <dbReference type="NCBI Taxonomy" id="1698259"/>
    <lineage>
        <taxon>Archaea</taxon>
        <taxon>Methanobacteriati</taxon>
        <taxon>Methanobacteriota</taxon>
        <taxon>candidate division MSBL1</taxon>
    </lineage>
</organism>
<dbReference type="Pfam" id="PF00016">
    <property type="entry name" value="RuBisCO_large"/>
    <property type="match status" value="1"/>
</dbReference>
<dbReference type="InterPro" id="IPR033966">
    <property type="entry name" value="RuBisCO"/>
</dbReference>
<dbReference type="PATRIC" id="fig|1698259.3.peg.394"/>
<dbReference type="Gene3D" id="3.20.20.110">
    <property type="entry name" value="Ribulose bisphosphate carboxylase, large subunit, C-terminal domain"/>
    <property type="match status" value="1"/>
</dbReference>
<dbReference type="SUPFAM" id="SSF51649">
    <property type="entry name" value="RuBisCo, C-terminal domain"/>
    <property type="match status" value="1"/>
</dbReference>
<proteinExistence type="predicted"/>
<evidence type="ECO:0000259" key="1">
    <source>
        <dbReference type="Pfam" id="PF00016"/>
    </source>
</evidence>
<comment type="caution">
    <text evidence="2">The sequence shown here is derived from an EMBL/GenBank/DDBJ whole genome shotgun (WGS) entry which is preliminary data.</text>
</comment>
<accession>A0A133U343</accession>
<feature type="domain" description="Ribulose bisphosphate carboxylase large subunit C-terminal" evidence="1">
    <location>
        <begin position="4"/>
        <end position="125"/>
    </location>
</feature>
<dbReference type="PANTHER" id="PTHR42704">
    <property type="entry name" value="RIBULOSE BISPHOSPHATE CARBOXYLASE"/>
    <property type="match status" value="1"/>
</dbReference>
<dbReference type="Proteomes" id="UP000070163">
    <property type="component" value="Unassembled WGS sequence"/>
</dbReference>
<keyword evidence="3" id="KW-1185">Reference proteome</keyword>
<reference evidence="2 3" key="1">
    <citation type="journal article" date="2016" name="Sci. Rep.">
        <title>Metabolic traits of an uncultured archaeal lineage -MSBL1- from brine pools of the Red Sea.</title>
        <authorList>
            <person name="Mwirichia R."/>
            <person name="Alam I."/>
            <person name="Rashid M."/>
            <person name="Vinu M."/>
            <person name="Ba-Alawi W."/>
            <person name="Anthony Kamau A."/>
            <person name="Kamanda Ngugi D."/>
            <person name="Goker M."/>
            <person name="Klenk H.P."/>
            <person name="Bajic V."/>
            <person name="Stingl U."/>
        </authorList>
    </citation>
    <scope>NUCLEOTIDE SEQUENCE [LARGE SCALE GENOMIC DNA]</scope>
    <source>
        <strain evidence="2">SCGC-AAA259A05</strain>
    </source>
</reference>
<dbReference type="InterPro" id="IPR000685">
    <property type="entry name" value="RuBisCO_lsu_C"/>
</dbReference>
<dbReference type="GO" id="GO:0016984">
    <property type="term" value="F:ribulose-bisphosphate carboxylase activity"/>
    <property type="evidence" value="ECO:0007669"/>
    <property type="project" value="InterPro"/>
</dbReference>
<evidence type="ECO:0000313" key="3">
    <source>
        <dbReference type="Proteomes" id="UP000070163"/>
    </source>
</evidence>
<dbReference type="InterPro" id="IPR036376">
    <property type="entry name" value="RuBisCO_lsu_C_sf"/>
</dbReference>
<dbReference type="AlphaFoldDB" id="A0A133U343"/>